<dbReference type="InterPro" id="IPR006876">
    <property type="entry name" value="LMBR1-like_membr_prot"/>
</dbReference>
<dbReference type="GO" id="GO:0016020">
    <property type="term" value="C:membrane"/>
    <property type="evidence" value="ECO:0007669"/>
    <property type="project" value="UniProtKB-SubCell"/>
</dbReference>
<dbReference type="PANTHER" id="PTHR21355">
    <property type="entry name" value="G-PROTEIN COUPLED RECEPTOR-ASSOCIATED PROTEIN LMBRD2"/>
    <property type="match status" value="1"/>
</dbReference>
<feature type="transmembrane region" description="Helical" evidence="7">
    <location>
        <begin position="156"/>
        <end position="177"/>
    </location>
</feature>
<proteinExistence type="inferred from homology"/>
<dbReference type="AlphaFoldDB" id="A0A1A7XMW0"/>
<dbReference type="EMBL" id="HADW01018026">
    <property type="protein sequence ID" value="SBP19426.1"/>
    <property type="molecule type" value="Transcribed_RNA"/>
</dbReference>
<comment type="similarity">
    <text evidence="2">Belongs to the LIMR family.</text>
</comment>
<dbReference type="Pfam" id="PF04791">
    <property type="entry name" value="LMBR1"/>
    <property type="match status" value="1"/>
</dbReference>
<reference evidence="8" key="2">
    <citation type="submission" date="2016-06" db="EMBL/GenBank/DDBJ databases">
        <title>The genome of a short-lived fish provides insights into sex chromosome evolution and the genetic control of aging.</title>
        <authorList>
            <person name="Reichwald K."/>
            <person name="Felder M."/>
            <person name="Petzold A."/>
            <person name="Koch P."/>
            <person name="Groth M."/>
            <person name="Platzer M."/>
        </authorList>
    </citation>
    <scope>NUCLEOTIDE SEQUENCE</scope>
    <source>
        <tissue evidence="8">Brain</tissue>
    </source>
</reference>
<comment type="subcellular location">
    <subcellularLocation>
        <location evidence="1">Membrane</location>
        <topology evidence="1">Multi-pass membrane protein</topology>
    </subcellularLocation>
</comment>
<protein>
    <submittedName>
        <fullName evidence="8">LMBR1 domain containing 2a</fullName>
    </submittedName>
</protein>
<feature type="transmembrane region" description="Helical" evidence="7">
    <location>
        <begin position="33"/>
        <end position="52"/>
    </location>
</feature>
<organism evidence="8">
    <name type="scientific">Iconisemion striatum</name>
    <dbReference type="NCBI Taxonomy" id="60296"/>
    <lineage>
        <taxon>Eukaryota</taxon>
        <taxon>Metazoa</taxon>
        <taxon>Chordata</taxon>
        <taxon>Craniata</taxon>
        <taxon>Vertebrata</taxon>
        <taxon>Euteleostomi</taxon>
        <taxon>Actinopterygii</taxon>
        <taxon>Neopterygii</taxon>
        <taxon>Teleostei</taxon>
        <taxon>Neoteleostei</taxon>
        <taxon>Acanthomorphata</taxon>
        <taxon>Ovalentaria</taxon>
        <taxon>Atherinomorphae</taxon>
        <taxon>Cyprinodontiformes</taxon>
        <taxon>Nothobranchiidae</taxon>
        <taxon>Iconisemion</taxon>
    </lineage>
</organism>
<keyword evidence="6" id="KW-0175">Coiled coil</keyword>
<dbReference type="InterPro" id="IPR051584">
    <property type="entry name" value="GPCR-associated_LMBR1"/>
</dbReference>
<feature type="coiled-coil region" evidence="6">
    <location>
        <begin position="234"/>
        <end position="261"/>
    </location>
</feature>
<feature type="transmembrane region" description="Helical" evidence="7">
    <location>
        <begin position="189"/>
        <end position="211"/>
    </location>
</feature>
<reference evidence="8" key="1">
    <citation type="submission" date="2016-05" db="EMBL/GenBank/DDBJ databases">
        <authorList>
            <person name="Lavstsen T."/>
            <person name="Jespersen J.S."/>
        </authorList>
    </citation>
    <scope>NUCLEOTIDE SEQUENCE</scope>
    <source>
        <tissue evidence="8">Brain</tissue>
    </source>
</reference>
<keyword evidence="5 7" id="KW-0472">Membrane</keyword>
<feature type="transmembrane region" description="Helical" evidence="7">
    <location>
        <begin position="438"/>
        <end position="456"/>
    </location>
</feature>
<gene>
    <name evidence="8" type="primary">LMBRD2A</name>
</gene>
<feature type="transmembrane region" description="Helical" evidence="7">
    <location>
        <begin position="6"/>
        <end position="21"/>
    </location>
</feature>
<evidence type="ECO:0000313" key="8">
    <source>
        <dbReference type="EMBL" id="SBP19426.1"/>
    </source>
</evidence>
<name>A0A1A7XMW0_9TELE</name>
<accession>A0A1A7XMW0</accession>
<evidence type="ECO:0000256" key="6">
    <source>
        <dbReference type="SAM" id="Coils"/>
    </source>
</evidence>
<dbReference type="PANTHER" id="PTHR21355:SF0">
    <property type="entry name" value="G-PROTEIN COUPLED RECEPTOR-ASSOCIATED PROTEIN LMBRD2"/>
    <property type="match status" value="1"/>
</dbReference>
<evidence type="ECO:0000256" key="4">
    <source>
        <dbReference type="ARBA" id="ARBA00022989"/>
    </source>
</evidence>
<evidence type="ECO:0000256" key="5">
    <source>
        <dbReference type="ARBA" id="ARBA00023136"/>
    </source>
</evidence>
<sequence length="593" mass="68220">MSAAALSVVVLVVFLLALYLLQRYGDLRKQQRMVLLGTLLSWYLCFLIVFVLPLDVSTTIYNQCIHDSSNHTPSVSQGGRFNQHTNSTFLNNISVPKVCDEPWSYIADGVLPVFWRVVYWTSQFLTWLLLPFMQSYSQSGAFSRVGKIKTALIENAIYYGTYLLIFIFLLIYVAAHLKWKVSWTEIQTIGITAANTWGLFLLVLLLGYGLVEIPRSYWLSSSHDFLLAKTYFKVAKLATEKAAAEENLADVMGEVADINESIRFNHILRKCVDTILTKCPVKYQEEMGSNVESSQNQNGVLPTNKGLVNLHKKVISAVQRESRTQVQWTILLDQVFHLEDVAKSQSSRQRIFTHSFPSAHHSWIQRFIYTPTVEWYWECVCRRVFYRLLAVILALLSAAVVWSECTFFSTRPVLSLFAVFVHKAEQQHNYIIISDGFYIYYPMLVLLLCIATFYNLGSRCLNLLGFHQYITDDDMTSDLVDEGKELIRRERRKRQKAEDGENQRWAWRERYRVQAALGRARACYTELDDDQNSFVTDNEKNAFTVDRRDGNTEEQLTRLLQDNSSDDGLPNRRSIGGRYLTLSPPVAGFFDDV</sequence>
<feature type="transmembrane region" description="Helical" evidence="7">
    <location>
        <begin position="117"/>
        <end position="136"/>
    </location>
</feature>
<evidence type="ECO:0000256" key="7">
    <source>
        <dbReference type="SAM" id="Phobius"/>
    </source>
</evidence>
<keyword evidence="4 7" id="KW-1133">Transmembrane helix</keyword>
<evidence type="ECO:0000256" key="1">
    <source>
        <dbReference type="ARBA" id="ARBA00004141"/>
    </source>
</evidence>
<feature type="transmembrane region" description="Helical" evidence="7">
    <location>
        <begin position="384"/>
        <end position="402"/>
    </location>
</feature>
<evidence type="ECO:0000256" key="3">
    <source>
        <dbReference type="ARBA" id="ARBA00022692"/>
    </source>
</evidence>
<keyword evidence="3 7" id="KW-0812">Transmembrane</keyword>
<evidence type="ECO:0000256" key="2">
    <source>
        <dbReference type="ARBA" id="ARBA00010487"/>
    </source>
</evidence>